<dbReference type="Proteomes" id="UP000466931">
    <property type="component" value="Chromosome"/>
</dbReference>
<gene>
    <name evidence="1" type="ORF">MCNF_28700</name>
</gene>
<dbReference type="InterPro" id="IPR029447">
    <property type="entry name" value="DUF4439"/>
</dbReference>
<dbReference type="Gene3D" id="1.20.1260.10">
    <property type="match status" value="1"/>
</dbReference>
<dbReference type="InterPro" id="IPR009078">
    <property type="entry name" value="Ferritin-like_SF"/>
</dbReference>
<proteinExistence type="predicted"/>
<dbReference type="SUPFAM" id="SSF47240">
    <property type="entry name" value="Ferritin-like"/>
    <property type="match status" value="1"/>
</dbReference>
<dbReference type="EMBL" id="AP022612">
    <property type="protein sequence ID" value="BBZ34265.1"/>
    <property type="molecule type" value="Genomic_DNA"/>
</dbReference>
<dbReference type="Pfam" id="PF14530">
    <property type="entry name" value="DUF4439"/>
    <property type="match status" value="1"/>
</dbReference>
<dbReference type="InterPro" id="IPR012347">
    <property type="entry name" value="Ferritin-like"/>
</dbReference>
<reference evidence="1" key="1">
    <citation type="journal article" date="2019" name="Emerg. Microbes Infect.">
        <title>Comprehensive subspecies identification of 175 nontuberculous mycobacteria species based on 7547 genomic profiles.</title>
        <authorList>
            <person name="Matsumoto Y."/>
            <person name="Kinjo T."/>
            <person name="Motooka D."/>
            <person name="Nabeya D."/>
            <person name="Jung N."/>
            <person name="Uechi K."/>
            <person name="Horii T."/>
            <person name="Iida T."/>
            <person name="Fujita J."/>
            <person name="Nakamura S."/>
        </authorList>
    </citation>
    <scope>NUCLEOTIDE SEQUENCE [LARGE SCALE GENOMIC DNA]</scope>
    <source>
        <strain evidence="1">JCM 13671</strain>
    </source>
</reference>
<organism evidence="1 2">
    <name type="scientific">Mycolicibacterium confluentis</name>
    <dbReference type="NCBI Taxonomy" id="28047"/>
    <lineage>
        <taxon>Bacteria</taxon>
        <taxon>Bacillati</taxon>
        <taxon>Actinomycetota</taxon>
        <taxon>Actinomycetes</taxon>
        <taxon>Mycobacteriales</taxon>
        <taxon>Mycobacteriaceae</taxon>
        <taxon>Mycolicibacterium</taxon>
    </lineage>
</organism>
<reference evidence="1" key="2">
    <citation type="submission" date="2020-02" db="EMBL/GenBank/DDBJ databases">
        <authorList>
            <person name="Matsumoto Y."/>
            <person name="Motooka D."/>
            <person name="Nakamura S."/>
        </authorList>
    </citation>
    <scope>NUCLEOTIDE SEQUENCE</scope>
    <source>
        <strain evidence="1">JCM 13671</strain>
    </source>
</reference>
<dbReference type="OrthoDB" id="5192349at2"/>
<accession>A0A7I7XY13</accession>
<keyword evidence="2" id="KW-1185">Reference proteome</keyword>
<sequence length="157" mass="17041">MTTEQNSPDADRPTDPAAAALYDALVTEHATIYGYGIVSAHSTPEDNYLVAQAMASHREQREALLRMLDRRSVTAPLTAPGYELPMKVDDPDDAANLALLMENDAAVAWRAVVEQTEDSEERAYAVAALTQSAVTAAQWKQILKVWPVTVPFPGGSE</sequence>
<evidence type="ECO:0000313" key="2">
    <source>
        <dbReference type="Proteomes" id="UP000466931"/>
    </source>
</evidence>
<evidence type="ECO:0000313" key="1">
    <source>
        <dbReference type="EMBL" id="BBZ34265.1"/>
    </source>
</evidence>
<dbReference type="RefSeq" id="WP_085152644.1">
    <property type="nucleotide sequence ID" value="NZ_AP022612.1"/>
</dbReference>
<dbReference type="CDD" id="cd00657">
    <property type="entry name" value="Ferritin_like"/>
    <property type="match status" value="1"/>
</dbReference>
<dbReference type="AlphaFoldDB" id="A0A7I7XY13"/>
<name>A0A7I7XY13_9MYCO</name>
<protein>
    <submittedName>
        <fullName evidence="1">Uncharacterized protein</fullName>
    </submittedName>
</protein>